<accession>A0A642V5L7</accession>
<dbReference type="FunFam" id="1.10.10.60:FF:000355">
    <property type="entry name" value="Transcription factor MYB124"/>
    <property type="match status" value="1"/>
</dbReference>
<dbReference type="EMBL" id="SWFS01000189">
    <property type="protein sequence ID" value="KAA8914956.1"/>
    <property type="molecule type" value="Genomic_DNA"/>
</dbReference>
<feature type="compositionally biased region" description="Low complexity" evidence="5">
    <location>
        <begin position="125"/>
        <end position="136"/>
    </location>
</feature>
<dbReference type="PANTHER" id="PTHR45614:SF25">
    <property type="entry name" value="MYB PROTEIN"/>
    <property type="match status" value="1"/>
</dbReference>
<feature type="domain" description="HTH myb-type" evidence="7">
    <location>
        <begin position="1"/>
        <end position="57"/>
    </location>
</feature>
<feature type="region of interest" description="Disordered" evidence="5">
    <location>
        <begin position="122"/>
        <end position="421"/>
    </location>
</feature>
<feature type="compositionally biased region" description="Low complexity" evidence="5">
    <location>
        <begin position="371"/>
        <end position="384"/>
    </location>
</feature>
<dbReference type="GO" id="GO:1902584">
    <property type="term" value="P:positive regulation of response to water deprivation"/>
    <property type="evidence" value="ECO:0007669"/>
    <property type="project" value="UniProtKB-ARBA"/>
</dbReference>
<dbReference type="InterPro" id="IPR001005">
    <property type="entry name" value="SANT/Myb"/>
</dbReference>
<feature type="compositionally biased region" description="Polar residues" evidence="5">
    <location>
        <begin position="400"/>
        <end position="421"/>
    </location>
</feature>
<feature type="compositionally biased region" description="Low complexity" evidence="5">
    <location>
        <begin position="333"/>
        <end position="356"/>
    </location>
</feature>
<dbReference type="GO" id="GO:0005634">
    <property type="term" value="C:nucleus"/>
    <property type="evidence" value="ECO:0007669"/>
    <property type="project" value="UniProtKB-SubCell"/>
</dbReference>
<dbReference type="GO" id="GO:0000981">
    <property type="term" value="F:DNA-binding transcription factor activity, RNA polymerase II-specific"/>
    <property type="evidence" value="ECO:0007669"/>
    <property type="project" value="TreeGrafter"/>
</dbReference>
<comment type="caution">
    <text evidence="8">The sequence shown here is derived from an EMBL/GenBank/DDBJ whole genome shotgun (WGS) entry which is preliminary data.</text>
</comment>
<dbReference type="GO" id="GO:1902806">
    <property type="term" value="P:regulation of cell cycle G1/S phase transition"/>
    <property type="evidence" value="ECO:0007669"/>
    <property type="project" value="UniProtKB-ARBA"/>
</dbReference>
<dbReference type="AlphaFoldDB" id="A0A642V5L7"/>
<dbReference type="PROSITE" id="PS51294">
    <property type="entry name" value="HTH_MYB"/>
    <property type="match status" value="2"/>
</dbReference>
<dbReference type="GO" id="GO:2000037">
    <property type="term" value="P:regulation of stomatal complex patterning"/>
    <property type="evidence" value="ECO:0007669"/>
    <property type="project" value="UniProtKB-ARBA"/>
</dbReference>
<evidence type="ECO:0008006" key="10">
    <source>
        <dbReference type="Google" id="ProtNLM"/>
    </source>
</evidence>
<keyword evidence="4" id="KW-0539">Nucleus</keyword>
<dbReference type="GO" id="GO:0000978">
    <property type="term" value="F:RNA polymerase II cis-regulatory region sequence-specific DNA binding"/>
    <property type="evidence" value="ECO:0007669"/>
    <property type="project" value="TreeGrafter"/>
</dbReference>
<feature type="compositionally biased region" description="Low complexity" evidence="5">
    <location>
        <begin position="271"/>
        <end position="294"/>
    </location>
</feature>
<evidence type="ECO:0000256" key="1">
    <source>
        <dbReference type="ARBA" id="ARBA00004123"/>
    </source>
</evidence>
<dbReference type="GO" id="GO:0045944">
    <property type="term" value="P:positive regulation of transcription by RNA polymerase II"/>
    <property type="evidence" value="ECO:0007669"/>
    <property type="project" value="TreeGrafter"/>
</dbReference>
<evidence type="ECO:0000259" key="7">
    <source>
        <dbReference type="PROSITE" id="PS51294"/>
    </source>
</evidence>
<dbReference type="InterPro" id="IPR050560">
    <property type="entry name" value="MYB_TF"/>
</dbReference>
<keyword evidence="2" id="KW-0677">Repeat</keyword>
<feature type="compositionally biased region" description="Pro residues" evidence="5">
    <location>
        <begin position="174"/>
        <end position="203"/>
    </location>
</feature>
<comment type="subcellular location">
    <subcellularLocation>
        <location evidence="1">Nucleus</location>
    </subcellularLocation>
</comment>
<evidence type="ECO:0000256" key="4">
    <source>
        <dbReference type="ARBA" id="ARBA00023242"/>
    </source>
</evidence>
<evidence type="ECO:0000313" key="9">
    <source>
        <dbReference type="Proteomes" id="UP000761534"/>
    </source>
</evidence>
<dbReference type="Gene3D" id="1.10.10.60">
    <property type="entry name" value="Homeodomain-like"/>
    <property type="match status" value="2"/>
</dbReference>
<dbReference type="Proteomes" id="UP000761534">
    <property type="component" value="Unassembled WGS sequence"/>
</dbReference>
<reference evidence="8" key="1">
    <citation type="journal article" date="2019" name="G3 (Bethesda)">
        <title>Genome Assemblies of Two Rare Opportunistic Yeast Pathogens: Diutina rugosa (syn. Candida rugosa) and Trichomonascus ciferrii (syn. Candida ciferrii).</title>
        <authorList>
            <person name="Mixao V."/>
            <person name="Saus E."/>
            <person name="Hansen A.P."/>
            <person name="Lass-Florl C."/>
            <person name="Gabaldon T."/>
        </authorList>
    </citation>
    <scope>NUCLEOTIDE SEQUENCE</scope>
    <source>
        <strain evidence="8">CBS 4856</strain>
    </source>
</reference>
<protein>
    <recommendedName>
        <fullName evidence="10">Myb-like DNA-binding protein myb-1</fullName>
    </recommendedName>
</protein>
<dbReference type="GO" id="GO:0032875">
    <property type="term" value="P:regulation of DNA endoreduplication"/>
    <property type="evidence" value="ECO:0007669"/>
    <property type="project" value="UniProtKB-ARBA"/>
</dbReference>
<organism evidence="8 9">
    <name type="scientific">Trichomonascus ciferrii</name>
    <dbReference type="NCBI Taxonomy" id="44093"/>
    <lineage>
        <taxon>Eukaryota</taxon>
        <taxon>Fungi</taxon>
        <taxon>Dikarya</taxon>
        <taxon>Ascomycota</taxon>
        <taxon>Saccharomycotina</taxon>
        <taxon>Dipodascomycetes</taxon>
        <taxon>Dipodascales</taxon>
        <taxon>Trichomonascaceae</taxon>
        <taxon>Trichomonascus</taxon>
        <taxon>Trichomonascus ciferrii complex</taxon>
    </lineage>
</organism>
<feature type="compositionally biased region" description="Low complexity" evidence="5">
    <location>
        <begin position="302"/>
        <end position="320"/>
    </location>
</feature>
<evidence type="ECO:0000256" key="2">
    <source>
        <dbReference type="ARBA" id="ARBA00022737"/>
    </source>
</evidence>
<feature type="compositionally biased region" description="Pro residues" evidence="5">
    <location>
        <begin position="321"/>
        <end position="332"/>
    </location>
</feature>
<dbReference type="CDD" id="cd00167">
    <property type="entry name" value="SANT"/>
    <property type="match status" value="2"/>
</dbReference>
<dbReference type="GO" id="GO:0050891">
    <property type="term" value="P:multicellular organismal-level water homeostasis"/>
    <property type="evidence" value="ECO:0007669"/>
    <property type="project" value="UniProtKB-ARBA"/>
</dbReference>
<dbReference type="PROSITE" id="PS50090">
    <property type="entry name" value="MYB_LIKE"/>
    <property type="match status" value="2"/>
</dbReference>
<dbReference type="VEuPathDB" id="FungiDB:TRICI_002792"/>
<dbReference type="SMART" id="SM00717">
    <property type="entry name" value="SANT"/>
    <property type="match status" value="2"/>
</dbReference>
<keyword evidence="9" id="KW-1185">Reference proteome</keyword>
<feature type="domain" description="Myb-like" evidence="6">
    <location>
        <begin position="2"/>
        <end position="53"/>
    </location>
</feature>
<dbReference type="GO" id="GO:1901002">
    <property type="term" value="P:positive regulation of response to salt stress"/>
    <property type="evidence" value="ECO:0007669"/>
    <property type="project" value="UniProtKB-ARBA"/>
</dbReference>
<feature type="domain" description="HTH myb-type" evidence="7">
    <location>
        <begin position="58"/>
        <end position="108"/>
    </location>
</feature>
<name>A0A642V5L7_9ASCO</name>
<feature type="compositionally biased region" description="Polar residues" evidence="5">
    <location>
        <begin position="209"/>
        <end position="232"/>
    </location>
</feature>
<evidence type="ECO:0000313" key="8">
    <source>
        <dbReference type="EMBL" id="KAA8914956.1"/>
    </source>
</evidence>
<dbReference type="OrthoDB" id="2143914at2759"/>
<feature type="compositionally biased region" description="Basic and acidic residues" evidence="5">
    <location>
        <begin position="389"/>
        <end position="399"/>
    </location>
</feature>
<dbReference type="InterPro" id="IPR009057">
    <property type="entry name" value="Homeodomain-like_sf"/>
</dbReference>
<dbReference type="Pfam" id="PF00249">
    <property type="entry name" value="Myb_DNA-binding"/>
    <property type="match status" value="2"/>
</dbReference>
<feature type="domain" description="Myb-like" evidence="6">
    <location>
        <begin position="54"/>
        <end position="101"/>
    </location>
</feature>
<dbReference type="SUPFAM" id="SSF46689">
    <property type="entry name" value="Homeodomain-like"/>
    <property type="match status" value="1"/>
</dbReference>
<evidence type="ECO:0000256" key="3">
    <source>
        <dbReference type="ARBA" id="ARBA00023125"/>
    </source>
</evidence>
<sequence length="421" mass="45301">MNNTPRRGPWSPAEDQRLMALIEDHGPSNWVRISQMLATRTPKQCRERYHQNLKPTLNHEPITDEEGLYIEQLVAQYGKKWAEIARHLNGRSDNAVKNWWNGGANRRRRASLAIDGAINGANSRQQPQAQPQLQHHQPPPPHQPPTGYSYPSVGHRVSLPNIHSTADYHRSQHIPPPPPPPPPHAAPPGPGAMGVPPPPPAAPPVVFNSAYTDNTASSAFNSSAKGSNQTVDPQTPLPAATAPPPNRSGAGAPGPTPHRRPRHEELTFPYSRRASAAAATNSSSRANSIISSASDNEDPLHSLSKYSLSSASNSRRNSAVPPTPEVLPPLSPSGPNNSSSMYNTTTSTNGSNNNGYLASPFGHRHSITGYPTTPTNASPTTTNPLQKLKQVDESDHSPDDSNSSAKQQSETSKLKISNLLS</sequence>
<dbReference type="GO" id="GO:0033993">
    <property type="term" value="P:response to lipid"/>
    <property type="evidence" value="ECO:0007669"/>
    <property type="project" value="UniProtKB-ARBA"/>
</dbReference>
<evidence type="ECO:0000256" key="5">
    <source>
        <dbReference type="SAM" id="MobiDB-lite"/>
    </source>
</evidence>
<dbReference type="GO" id="GO:0000278">
    <property type="term" value="P:mitotic cell cycle"/>
    <property type="evidence" value="ECO:0007669"/>
    <property type="project" value="TreeGrafter"/>
</dbReference>
<evidence type="ECO:0000259" key="6">
    <source>
        <dbReference type="PROSITE" id="PS50090"/>
    </source>
</evidence>
<dbReference type="InterPro" id="IPR017930">
    <property type="entry name" value="Myb_dom"/>
</dbReference>
<keyword evidence="3" id="KW-0238">DNA-binding</keyword>
<gene>
    <name evidence="8" type="ORF">TRICI_002792</name>
</gene>
<proteinExistence type="predicted"/>
<dbReference type="PANTHER" id="PTHR45614">
    <property type="entry name" value="MYB PROTEIN-RELATED"/>
    <property type="match status" value="1"/>
</dbReference>